<protein>
    <submittedName>
        <fullName evidence="2">Uncharacterized protein</fullName>
    </submittedName>
</protein>
<proteinExistence type="predicted"/>
<evidence type="ECO:0000313" key="3">
    <source>
        <dbReference type="Proteomes" id="UP000006744"/>
    </source>
</evidence>
<dbReference type="EMBL" id="CP001186">
    <property type="protein sequence ID" value="ACK95758.1"/>
    <property type="molecule type" value="Genomic_DNA"/>
</dbReference>
<keyword evidence="1" id="KW-1133">Transmembrane helix</keyword>
<dbReference type="KEGG" id="bcg:BCG9842_B2015"/>
<dbReference type="HOGENOM" id="CLU_3324058_0_0_9"/>
<organism evidence="2 3">
    <name type="scientific">Bacillus cereus (strain G9842)</name>
    <dbReference type="NCBI Taxonomy" id="405531"/>
    <lineage>
        <taxon>Bacteria</taxon>
        <taxon>Bacillati</taxon>
        <taxon>Bacillota</taxon>
        <taxon>Bacilli</taxon>
        <taxon>Bacillales</taxon>
        <taxon>Bacillaceae</taxon>
        <taxon>Bacillus</taxon>
        <taxon>Bacillus cereus group</taxon>
    </lineage>
</organism>
<keyword evidence="1" id="KW-0472">Membrane</keyword>
<dbReference type="AlphaFoldDB" id="B7INJ0"/>
<dbReference type="Proteomes" id="UP000006744">
    <property type="component" value="Chromosome"/>
</dbReference>
<reference evidence="2 3" key="1">
    <citation type="submission" date="2008-10" db="EMBL/GenBank/DDBJ databases">
        <title>Genome sequence of Bacillus cereus G9842.</title>
        <authorList>
            <person name="Dodson R.J."/>
            <person name="Durkin A.S."/>
            <person name="Rosovitz M.J."/>
            <person name="Rasko D.A."/>
            <person name="Hoffmaster A."/>
            <person name="Ravel J."/>
            <person name="Sutton G."/>
        </authorList>
    </citation>
    <scope>NUCLEOTIDE SEQUENCE [LARGE SCALE GENOMIC DNA]</scope>
    <source>
        <strain evidence="2 3">G9842</strain>
    </source>
</reference>
<feature type="transmembrane region" description="Helical" evidence="1">
    <location>
        <begin position="12"/>
        <end position="30"/>
    </location>
</feature>
<name>B7INJ0_BACC2</name>
<evidence type="ECO:0000256" key="1">
    <source>
        <dbReference type="SAM" id="Phobius"/>
    </source>
</evidence>
<keyword evidence="1" id="KW-0812">Transmembrane</keyword>
<sequence length="38" mass="4127">MNVRSSFTIYNYFTASFSSFPALNIGALAAKKLVGIII</sequence>
<gene>
    <name evidence="2" type="ordered locus">BCG9842_B2015</name>
</gene>
<evidence type="ECO:0000313" key="2">
    <source>
        <dbReference type="EMBL" id="ACK95758.1"/>
    </source>
</evidence>
<accession>B7INJ0</accession>